<organism evidence="2 3">
    <name type="scientific">Serendipita vermifera MAFF 305830</name>
    <dbReference type="NCBI Taxonomy" id="933852"/>
    <lineage>
        <taxon>Eukaryota</taxon>
        <taxon>Fungi</taxon>
        <taxon>Dikarya</taxon>
        <taxon>Basidiomycota</taxon>
        <taxon>Agaricomycotina</taxon>
        <taxon>Agaricomycetes</taxon>
        <taxon>Sebacinales</taxon>
        <taxon>Serendipitaceae</taxon>
        <taxon>Serendipita</taxon>
    </lineage>
</organism>
<dbReference type="AlphaFoldDB" id="A0A0C3B8G4"/>
<reference evidence="3" key="2">
    <citation type="submission" date="2015-01" db="EMBL/GenBank/DDBJ databases">
        <title>Evolutionary Origins and Diversification of the Mycorrhizal Mutualists.</title>
        <authorList>
            <consortium name="DOE Joint Genome Institute"/>
            <consortium name="Mycorrhizal Genomics Consortium"/>
            <person name="Kohler A."/>
            <person name="Kuo A."/>
            <person name="Nagy L.G."/>
            <person name="Floudas D."/>
            <person name="Copeland A."/>
            <person name="Barry K.W."/>
            <person name="Cichocki N."/>
            <person name="Veneault-Fourrey C."/>
            <person name="LaButti K."/>
            <person name="Lindquist E.A."/>
            <person name="Lipzen A."/>
            <person name="Lundell T."/>
            <person name="Morin E."/>
            <person name="Murat C."/>
            <person name="Riley R."/>
            <person name="Ohm R."/>
            <person name="Sun H."/>
            <person name="Tunlid A."/>
            <person name="Henrissat B."/>
            <person name="Grigoriev I.V."/>
            <person name="Hibbett D.S."/>
            <person name="Martin F."/>
        </authorList>
    </citation>
    <scope>NUCLEOTIDE SEQUENCE [LARGE SCALE GENOMIC DNA]</scope>
    <source>
        <strain evidence="3">MAFF 305830</strain>
    </source>
</reference>
<dbReference type="OrthoDB" id="10607864at2759"/>
<evidence type="ECO:0000256" key="1">
    <source>
        <dbReference type="SAM" id="MobiDB-lite"/>
    </source>
</evidence>
<evidence type="ECO:0000313" key="2">
    <source>
        <dbReference type="EMBL" id="KIM27756.1"/>
    </source>
</evidence>
<gene>
    <name evidence="2" type="ORF">M408DRAFT_164147</name>
</gene>
<evidence type="ECO:0000313" key="3">
    <source>
        <dbReference type="Proteomes" id="UP000054097"/>
    </source>
</evidence>
<reference evidence="2 3" key="1">
    <citation type="submission" date="2014-04" db="EMBL/GenBank/DDBJ databases">
        <authorList>
            <consortium name="DOE Joint Genome Institute"/>
            <person name="Kuo A."/>
            <person name="Zuccaro A."/>
            <person name="Kohler A."/>
            <person name="Nagy L.G."/>
            <person name="Floudas D."/>
            <person name="Copeland A."/>
            <person name="Barry K.W."/>
            <person name="Cichocki N."/>
            <person name="Veneault-Fourrey C."/>
            <person name="LaButti K."/>
            <person name="Lindquist E.A."/>
            <person name="Lipzen A."/>
            <person name="Lundell T."/>
            <person name="Morin E."/>
            <person name="Murat C."/>
            <person name="Sun H."/>
            <person name="Tunlid A."/>
            <person name="Henrissat B."/>
            <person name="Grigoriev I.V."/>
            <person name="Hibbett D.S."/>
            <person name="Martin F."/>
            <person name="Nordberg H.P."/>
            <person name="Cantor M.N."/>
            <person name="Hua S.X."/>
        </authorList>
    </citation>
    <scope>NUCLEOTIDE SEQUENCE [LARGE SCALE GENOMIC DNA]</scope>
    <source>
        <strain evidence="2 3">MAFF 305830</strain>
    </source>
</reference>
<dbReference type="HOGENOM" id="CLU_2185564_0_0_1"/>
<proteinExistence type="predicted"/>
<dbReference type="EMBL" id="KN824297">
    <property type="protein sequence ID" value="KIM27756.1"/>
    <property type="molecule type" value="Genomic_DNA"/>
</dbReference>
<name>A0A0C3B8G4_SERVB</name>
<feature type="region of interest" description="Disordered" evidence="1">
    <location>
        <begin position="20"/>
        <end position="39"/>
    </location>
</feature>
<sequence length="109" mass="12041">MPDFVKRGLQKVKKAAKISTSQNVTPSTSSLGSTEQTQGSIDKVDWALQIAYIVKEISEANQLLSPLKSACALIIRGLEATLVKVWLLLTNLKSNELDKERKAKRGRMD</sequence>
<keyword evidence="3" id="KW-1185">Reference proteome</keyword>
<dbReference type="Proteomes" id="UP000054097">
    <property type="component" value="Unassembled WGS sequence"/>
</dbReference>
<protein>
    <submittedName>
        <fullName evidence="2">Uncharacterized protein</fullName>
    </submittedName>
</protein>
<accession>A0A0C3B8G4</accession>